<comment type="caution">
    <text evidence="2">The sequence shown here is derived from an EMBL/GenBank/DDBJ whole genome shotgun (WGS) entry which is preliminary data.</text>
</comment>
<evidence type="ECO:0000313" key="3">
    <source>
        <dbReference type="Proteomes" id="UP000321523"/>
    </source>
</evidence>
<accession>A0A512E254</accession>
<name>A0A512E254_9PROT</name>
<dbReference type="Proteomes" id="UP000321523">
    <property type="component" value="Unassembled WGS sequence"/>
</dbReference>
<proteinExistence type="predicted"/>
<evidence type="ECO:0000256" key="1">
    <source>
        <dbReference type="SAM" id="MobiDB-lite"/>
    </source>
</evidence>
<gene>
    <name evidence="2" type="ORF">SAE02_69590</name>
</gene>
<feature type="region of interest" description="Disordered" evidence="1">
    <location>
        <begin position="1"/>
        <end position="22"/>
    </location>
</feature>
<dbReference type="EMBL" id="BJYZ01000051">
    <property type="protein sequence ID" value="GEO42811.1"/>
    <property type="molecule type" value="Genomic_DNA"/>
</dbReference>
<sequence length="89" mass="9776">MLTFSAHQLLPSPTLPPSSHPSAVKPLFAELSFRRLGPMVEPVCTRVEYNTFSDQYLFGEIGYEVVEEEDEENGAVGLQYAAKASPGDD</sequence>
<keyword evidence="3" id="KW-1185">Reference proteome</keyword>
<dbReference type="AlphaFoldDB" id="A0A512E254"/>
<evidence type="ECO:0000313" key="2">
    <source>
        <dbReference type="EMBL" id="GEO42811.1"/>
    </source>
</evidence>
<dbReference type="RefSeq" id="WP_147041184.1">
    <property type="nucleotide sequence ID" value="NZ_BJYZ01000051.1"/>
</dbReference>
<protein>
    <submittedName>
        <fullName evidence="2">Uncharacterized protein</fullName>
    </submittedName>
</protein>
<reference evidence="2 3" key="1">
    <citation type="submission" date="2019-07" db="EMBL/GenBank/DDBJ databases">
        <title>Whole genome shotgun sequence of Skermanella aerolata NBRC 106429.</title>
        <authorList>
            <person name="Hosoyama A."/>
            <person name="Uohara A."/>
            <person name="Ohji S."/>
            <person name="Ichikawa N."/>
        </authorList>
    </citation>
    <scope>NUCLEOTIDE SEQUENCE [LARGE SCALE GENOMIC DNA]</scope>
    <source>
        <strain evidence="2 3">NBRC 106429</strain>
    </source>
</reference>
<organism evidence="2 3">
    <name type="scientific">Skermanella aerolata</name>
    <dbReference type="NCBI Taxonomy" id="393310"/>
    <lineage>
        <taxon>Bacteria</taxon>
        <taxon>Pseudomonadati</taxon>
        <taxon>Pseudomonadota</taxon>
        <taxon>Alphaproteobacteria</taxon>
        <taxon>Rhodospirillales</taxon>
        <taxon>Azospirillaceae</taxon>
        <taxon>Skermanella</taxon>
    </lineage>
</organism>